<reference evidence="3" key="1">
    <citation type="submission" date="2023-09" db="EMBL/GenBank/DDBJ databases">
        <title>Paenibacillus sp. chi10 Genome sequencing and assembly.</title>
        <authorList>
            <person name="Kim I."/>
        </authorList>
    </citation>
    <scope>NUCLEOTIDE SEQUENCE [LARGE SCALE GENOMIC DNA]</scope>
    <source>
        <strain evidence="3">chi10</strain>
    </source>
</reference>
<keyword evidence="3" id="KW-1185">Reference proteome</keyword>
<dbReference type="Proteomes" id="UP001250538">
    <property type="component" value="Unassembled WGS sequence"/>
</dbReference>
<dbReference type="AlphaFoldDB" id="A0AAJ2N334"/>
<feature type="transmembrane region" description="Helical" evidence="1">
    <location>
        <begin position="20"/>
        <end position="37"/>
    </location>
</feature>
<name>A0AAJ2N334_9BACL</name>
<evidence type="ECO:0000256" key="1">
    <source>
        <dbReference type="SAM" id="Phobius"/>
    </source>
</evidence>
<comment type="caution">
    <text evidence="2">The sequence shown here is derived from an EMBL/GenBank/DDBJ whole genome shotgun (WGS) entry which is preliminary data.</text>
</comment>
<dbReference type="Pfam" id="PF20313">
    <property type="entry name" value="DUF6609"/>
    <property type="match status" value="1"/>
</dbReference>
<dbReference type="RefSeq" id="WP_315746309.1">
    <property type="nucleotide sequence ID" value="NZ_JAVYAA010000004.1"/>
</dbReference>
<accession>A0AAJ2N334</accession>
<gene>
    <name evidence="2" type="ORF">RQP50_18440</name>
</gene>
<feature type="transmembrane region" description="Helical" evidence="1">
    <location>
        <begin position="155"/>
        <end position="176"/>
    </location>
</feature>
<evidence type="ECO:0000313" key="2">
    <source>
        <dbReference type="EMBL" id="MDT8978208.1"/>
    </source>
</evidence>
<feature type="transmembrane region" description="Helical" evidence="1">
    <location>
        <begin position="133"/>
        <end position="149"/>
    </location>
</feature>
<protein>
    <submittedName>
        <fullName evidence="2">DUF6609 family protein</fullName>
    </submittedName>
</protein>
<keyword evidence="1" id="KW-1133">Transmembrane helix</keyword>
<organism evidence="2 3">
    <name type="scientific">Paenibacillus suaedae</name>
    <dbReference type="NCBI Taxonomy" id="3077233"/>
    <lineage>
        <taxon>Bacteria</taxon>
        <taxon>Bacillati</taxon>
        <taxon>Bacillota</taxon>
        <taxon>Bacilli</taxon>
        <taxon>Bacillales</taxon>
        <taxon>Paenibacillaceae</taxon>
        <taxon>Paenibacillus</taxon>
    </lineage>
</organism>
<keyword evidence="1" id="KW-0812">Transmembrane</keyword>
<feature type="transmembrane region" description="Helical" evidence="1">
    <location>
        <begin position="82"/>
        <end position="103"/>
    </location>
</feature>
<feature type="transmembrane region" description="Helical" evidence="1">
    <location>
        <begin position="109"/>
        <end position="128"/>
    </location>
</feature>
<dbReference type="InterPro" id="IPR046717">
    <property type="entry name" value="DUF6609"/>
</dbReference>
<feature type="transmembrane region" description="Helical" evidence="1">
    <location>
        <begin position="43"/>
        <end position="61"/>
    </location>
</feature>
<proteinExistence type="predicted"/>
<evidence type="ECO:0000313" key="3">
    <source>
        <dbReference type="Proteomes" id="UP001250538"/>
    </source>
</evidence>
<keyword evidence="1" id="KW-0472">Membrane</keyword>
<dbReference type="EMBL" id="JAVYAA010000004">
    <property type="protein sequence ID" value="MDT8978208.1"/>
    <property type="molecule type" value="Genomic_DNA"/>
</dbReference>
<sequence length="194" mass="21562">MQEQPIGTETGKLEFLNKRVCGAWMIWIGIVSLAGLLTGGTQLILMPVFSFGYAIGVFGILNNKKAYRLLSYGPPTAFQNRMTLISIIAMLVMMVLIGGPHFQDENYRMIWLGAFLATGIHFVPMVWVHGRSMIIIAILLSVNALVGIMDDSISFHMLAYIDLVIKVVFGLYLMLWSKPSSMNIRRKTSASNAT</sequence>